<evidence type="ECO:0000313" key="5">
    <source>
        <dbReference type="Proteomes" id="UP000621631"/>
    </source>
</evidence>
<dbReference type="Proteomes" id="UP000182945">
    <property type="component" value="Chromosome"/>
</dbReference>
<organism evidence="2 4">
    <name type="scientific">Virgibacillus halodenitrificans</name>
    <name type="common">Bacillus halodenitrificans</name>
    <dbReference type="NCBI Taxonomy" id="1482"/>
    <lineage>
        <taxon>Bacteria</taxon>
        <taxon>Bacillati</taxon>
        <taxon>Bacillota</taxon>
        <taxon>Bacilli</taxon>
        <taxon>Bacillales</taxon>
        <taxon>Bacillaceae</taxon>
        <taxon>Virgibacillus</taxon>
    </lineage>
</organism>
<keyword evidence="1" id="KW-0472">Membrane</keyword>
<protein>
    <submittedName>
        <fullName evidence="2">Uncharacterized protein</fullName>
    </submittedName>
</protein>
<keyword evidence="5" id="KW-1185">Reference proteome</keyword>
<dbReference type="Proteomes" id="UP000621631">
    <property type="component" value="Unassembled WGS sequence"/>
</dbReference>
<keyword evidence="1" id="KW-1133">Transmembrane helix</keyword>
<evidence type="ECO:0000256" key="1">
    <source>
        <dbReference type="SAM" id="Phobius"/>
    </source>
</evidence>
<evidence type="ECO:0000313" key="2">
    <source>
        <dbReference type="EMBL" id="APC47723.1"/>
    </source>
</evidence>
<accession>A0AAC9NK59</accession>
<dbReference type="KEGG" id="vhl:BME96_05865"/>
<dbReference type="AlphaFoldDB" id="A0AAC9NK59"/>
<keyword evidence="1" id="KW-0812">Transmembrane</keyword>
<reference evidence="3 5" key="2">
    <citation type="submission" date="2020-09" db="EMBL/GenBank/DDBJ databases">
        <title>Draft Genome Sequences of Oil-Oxidizing Bacteria Halomonas titanicae, Marinobacter lutaoensis, and Virgibacillus halodenitrificans Isolated from Highly Saline Environments.</title>
        <authorList>
            <person name="Grouzdev D.S."/>
            <person name="Sokolova D.S."/>
            <person name="Semenova E.M."/>
            <person name="Borzenkov I.A."/>
            <person name="Bidzhieva S.K."/>
            <person name="Poltaraus A.B."/>
            <person name="Nazina T.N."/>
        </authorList>
    </citation>
    <scope>NUCLEOTIDE SEQUENCE [LARGE SCALE GENOMIC DNA]</scope>
    <source>
        <strain evidence="3 5">VKM B-3472D</strain>
    </source>
</reference>
<dbReference type="RefSeq" id="WP_019377251.1">
    <property type="nucleotide sequence ID" value="NZ_CP017962.1"/>
</dbReference>
<dbReference type="EMBL" id="CP017962">
    <property type="protein sequence ID" value="APC47723.1"/>
    <property type="molecule type" value="Genomic_DNA"/>
</dbReference>
<reference evidence="2 4" key="1">
    <citation type="submission" date="2016-11" db="EMBL/GenBank/DDBJ databases">
        <title>Complete genome sequencing of Virgibacillus halodenitrificans PDB-F2.</title>
        <authorList>
            <person name="Sun Z."/>
            <person name="Zhou Y."/>
            <person name="Li H."/>
        </authorList>
    </citation>
    <scope>NUCLEOTIDE SEQUENCE [LARGE SCALE GENOMIC DNA]</scope>
    <source>
        <strain evidence="2 4">PDB-F2</strain>
    </source>
</reference>
<feature type="transmembrane region" description="Helical" evidence="1">
    <location>
        <begin position="6"/>
        <end position="28"/>
    </location>
</feature>
<name>A0AAC9NK59_VIRHA</name>
<gene>
    <name evidence="2" type="ORF">BME96_05865</name>
    <name evidence="3" type="ORF">IC602_05635</name>
</gene>
<evidence type="ECO:0000313" key="3">
    <source>
        <dbReference type="EMBL" id="MBD1222083.1"/>
    </source>
</evidence>
<dbReference type="GeneID" id="71513909"/>
<evidence type="ECO:0000313" key="4">
    <source>
        <dbReference type="Proteomes" id="UP000182945"/>
    </source>
</evidence>
<proteinExistence type="predicted"/>
<sequence length="71" mass="7925">MDLISVLNIIIVIVIVLAIVVTFLSVFASQFAKAQKKRADELMAMRKEHLDVQKEILSELKKLTNDSNSPG</sequence>
<dbReference type="EMBL" id="JACWEZ010000002">
    <property type="protein sequence ID" value="MBD1222083.1"/>
    <property type="molecule type" value="Genomic_DNA"/>
</dbReference>